<dbReference type="Pfam" id="PF16061">
    <property type="entry name" value="DUF4803"/>
    <property type="match status" value="1"/>
</dbReference>
<evidence type="ECO:0000313" key="4">
    <source>
        <dbReference type="Proteomes" id="UP000729913"/>
    </source>
</evidence>
<dbReference type="OrthoDB" id="7657782at2759"/>
<evidence type="ECO:0000256" key="1">
    <source>
        <dbReference type="SAM" id="MobiDB-lite"/>
    </source>
</evidence>
<feature type="chain" id="PRO_5035162752" evidence="2">
    <location>
        <begin position="16"/>
        <end position="647"/>
    </location>
</feature>
<sequence>MRLLIFLSIVGLGHSIDLSAVFDIDELMVFIKGAGNRLSEAADELNDLEIEGTKNYAEIIDTYLLQVVHTDQDGENYQKLKDLVEKIDQTWKDLGRKDPGDDDKTQLAALANTRDHLYEHYVGDGTIKGLPEAIANAKKPNMCELTIPDQLRLKKIHQVVALSELRAFILGLKAGDDNQKAVAKAVMQSEEYILTSRLGLFSTLDNFLTCDPPEHVRGKTFGEFLGLFQGMIVNSGHTTNSDYGSCGSFCDELDDLRIIKCYQRRDGYGWTTNCHRKMCLGRIFDCFHVGDSKYCELNPTADRRFPWILTRKNEKYYGKYDGTCKGKIGEIENSGGIINKPCLTCLCICAEEDKNTKATRTVSLIPQFADIQNNMVVTGFRFQEKNKVFHLQIEESKMGPLGDIVPGTSKWKKLNTFTYDPSTGTFQMSKGLRKQQLYDNLDYKIFNRDSRAFNLDKVKTPLNEVIVGASLVYSQDEDAVQIQILSWPFDFNTGELKEPINLEDENVAHEWITWENSPRKPASYDNERFKIGLGFSDDPILAPVNPVLSDPNDQITIKTTGFNLDMAQHTIPYIILQDVTYSDKKTPLSGLELYYARAKGFGGFLGFKLQGYDYSRFFQNKMSQDDLDKYQPDFDGPLPREIPVKDM</sequence>
<organism evidence="3 4">
    <name type="scientific">Cotesia typhae</name>
    <dbReference type="NCBI Taxonomy" id="2053667"/>
    <lineage>
        <taxon>Eukaryota</taxon>
        <taxon>Metazoa</taxon>
        <taxon>Ecdysozoa</taxon>
        <taxon>Arthropoda</taxon>
        <taxon>Hexapoda</taxon>
        <taxon>Insecta</taxon>
        <taxon>Pterygota</taxon>
        <taxon>Neoptera</taxon>
        <taxon>Endopterygota</taxon>
        <taxon>Hymenoptera</taxon>
        <taxon>Apocrita</taxon>
        <taxon>Ichneumonoidea</taxon>
        <taxon>Braconidae</taxon>
        <taxon>Microgastrinae</taxon>
        <taxon>Cotesia</taxon>
    </lineage>
</organism>
<dbReference type="PANTHER" id="PTHR47890">
    <property type="entry name" value="LD24308P"/>
    <property type="match status" value="1"/>
</dbReference>
<feature type="signal peptide" evidence="2">
    <location>
        <begin position="1"/>
        <end position="15"/>
    </location>
</feature>
<feature type="region of interest" description="Disordered" evidence="1">
    <location>
        <begin position="628"/>
        <end position="647"/>
    </location>
</feature>
<reference evidence="3" key="1">
    <citation type="submission" date="2020-03" db="EMBL/GenBank/DDBJ databases">
        <authorList>
            <person name="Chebbi M.A."/>
            <person name="Drezen J.M."/>
        </authorList>
    </citation>
    <scope>NUCLEOTIDE SEQUENCE</scope>
    <source>
        <tissue evidence="3">Whole body</tissue>
    </source>
</reference>
<gene>
    <name evidence="3" type="ORF">G9C98_002998</name>
</gene>
<evidence type="ECO:0000313" key="3">
    <source>
        <dbReference type="EMBL" id="KAG8035872.1"/>
    </source>
</evidence>
<dbReference type="Proteomes" id="UP000729913">
    <property type="component" value="Unassembled WGS sequence"/>
</dbReference>
<comment type="caution">
    <text evidence="3">The sequence shown here is derived from an EMBL/GenBank/DDBJ whole genome shotgun (WGS) entry which is preliminary data.</text>
</comment>
<protein>
    <submittedName>
        <fullName evidence="3">Uncharacterized protein</fullName>
    </submittedName>
</protein>
<name>A0A8J5QX09_9HYME</name>
<keyword evidence="4" id="KW-1185">Reference proteome</keyword>
<accession>A0A8J5QX09</accession>
<keyword evidence="2" id="KW-0732">Signal</keyword>
<dbReference type="PANTHER" id="PTHR47890:SF1">
    <property type="entry name" value="LD24308P"/>
    <property type="match status" value="1"/>
</dbReference>
<dbReference type="InterPro" id="IPR032062">
    <property type="entry name" value="DUF4803"/>
</dbReference>
<dbReference type="AlphaFoldDB" id="A0A8J5QX09"/>
<evidence type="ECO:0000256" key="2">
    <source>
        <dbReference type="SAM" id="SignalP"/>
    </source>
</evidence>
<reference evidence="3" key="2">
    <citation type="submission" date="2021-04" db="EMBL/GenBank/DDBJ databases">
        <title>Genome-wide patterns of bracovirus chromosomal integration into multiple host tissues during parasitism.</title>
        <authorList>
            <person name="Chebbi M.A.C."/>
        </authorList>
    </citation>
    <scope>NUCLEOTIDE SEQUENCE</scope>
    <source>
        <tissue evidence="3">Whole body</tissue>
    </source>
</reference>
<dbReference type="EMBL" id="JAAOIC020000052">
    <property type="protein sequence ID" value="KAG8035872.1"/>
    <property type="molecule type" value="Genomic_DNA"/>
</dbReference>
<proteinExistence type="predicted"/>